<dbReference type="InterPro" id="IPR002048">
    <property type="entry name" value="EF_hand_dom"/>
</dbReference>
<dbReference type="GO" id="GO:0005509">
    <property type="term" value="F:calcium ion binding"/>
    <property type="evidence" value="ECO:0007669"/>
    <property type="project" value="InterPro"/>
</dbReference>
<evidence type="ECO:0000256" key="1">
    <source>
        <dbReference type="ARBA" id="ARBA00022837"/>
    </source>
</evidence>
<proteinExistence type="predicted"/>
<dbReference type="InterPro" id="IPR018247">
    <property type="entry name" value="EF_Hand_1_Ca_BS"/>
</dbReference>
<gene>
    <name evidence="3" type="ORF">DPMN_095513</name>
</gene>
<feature type="domain" description="EF-hand" evidence="2">
    <location>
        <begin position="8"/>
        <end position="43"/>
    </location>
</feature>
<comment type="caution">
    <text evidence="3">The sequence shown here is derived from an EMBL/GenBank/DDBJ whole genome shotgun (WGS) entry which is preliminary data.</text>
</comment>
<evidence type="ECO:0000313" key="3">
    <source>
        <dbReference type="EMBL" id="KAH3852991.1"/>
    </source>
</evidence>
<dbReference type="EMBL" id="JAIWYP010000003">
    <property type="protein sequence ID" value="KAH3852991.1"/>
    <property type="molecule type" value="Genomic_DNA"/>
</dbReference>
<sequence>MAHPLSEHQIVELKDAFALFDKNNDGFINFTELKDMLISMGTDTPNWKVRHVLNDVDQDGESRWSRVSRRTHQPFRHGDLRC</sequence>
<dbReference type="SMART" id="SM00054">
    <property type="entry name" value="EFh"/>
    <property type="match status" value="1"/>
</dbReference>
<dbReference type="CDD" id="cd00051">
    <property type="entry name" value="EFh"/>
    <property type="match status" value="1"/>
</dbReference>
<keyword evidence="1" id="KW-0106">Calcium</keyword>
<dbReference type="InterPro" id="IPR011992">
    <property type="entry name" value="EF-hand-dom_pair"/>
</dbReference>
<dbReference type="AlphaFoldDB" id="A0A9D4R2T8"/>
<organism evidence="3 4">
    <name type="scientific">Dreissena polymorpha</name>
    <name type="common">Zebra mussel</name>
    <name type="synonym">Mytilus polymorpha</name>
    <dbReference type="NCBI Taxonomy" id="45954"/>
    <lineage>
        <taxon>Eukaryota</taxon>
        <taxon>Metazoa</taxon>
        <taxon>Spiralia</taxon>
        <taxon>Lophotrochozoa</taxon>
        <taxon>Mollusca</taxon>
        <taxon>Bivalvia</taxon>
        <taxon>Autobranchia</taxon>
        <taxon>Heteroconchia</taxon>
        <taxon>Euheterodonta</taxon>
        <taxon>Imparidentia</taxon>
        <taxon>Neoheterodontei</taxon>
        <taxon>Myida</taxon>
        <taxon>Dreissenoidea</taxon>
        <taxon>Dreissenidae</taxon>
        <taxon>Dreissena</taxon>
    </lineage>
</organism>
<accession>A0A9D4R2T8</accession>
<dbReference type="PROSITE" id="PS00018">
    <property type="entry name" value="EF_HAND_1"/>
    <property type="match status" value="1"/>
</dbReference>
<dbReference type="Gene3D" id="1.10.238.10">
    <property type="entry name" value="EF-hand"/>
    <property type="match status" value="1"/>
</dbReference>
<name>A0A9D4R2T8_DREPO</name>
<dbReference type="PROSITE" id="PS50222">
    <property type="entry name" value="EF_HAND_2"/>
    <property type="match status" value="1"/>
</dbReference>
<evidence type="ECO:0000313" key="4">
    <source>
        <dbReference type="Proteomes" id="UP000828390"/>
    </source>
</evidence>
<keyword evidence="4" id="KW-1185">Reference proteome</keyword>
<evidence type="ECO:0000259" key="2">
    <source>
        <dbReference type="PROSITE" id="PS50222"/>
    </source>
</evidence>
<reference evidence="3" key="2">
    <citation type="submission" date="2020-11" db="EMBL/GenBank/DDBJ databases">
        <authorList>
            <person name="McCartney M.A."/>
            <person name="Auch B."/>
            <person name="Kono T."/>
            <person name="Mallez S."/>
            <person name="Becker A."/>
            <person name="Gohl D.M."/>
            <person name="Silverstein K.A.T."/>
            <person name="Koren S."/>
            <person name="Bechman K.B."/>
            <person name="Herman A."/>
            <person name="Abrahante J.E."/>
            <person name="Garbe J."/>
        </authorList>
    </citation>
    <scope>NUCLEOTIDE SEQUENCE</scope>
    <source>
        <strain evidence="3">Duluth1</strain>
        <tissue evidence="3">Whole animal</tissue>
    </source>
</reference>
<protein>
    <recommendedName>
        <fullName evidence="2">EF-hand domain-containing protein</fullName>
    </recommendedName>
</protein>
<dbReference type="Proteomes" id="UP000828390">
    <property type="component" value="Unassembled WGS sequence"/>
</dbReference>
<reference evidence="3" key="1">
    <citation type="journal article" date="2019" name="bioRxiv">
        <title>The Genome of the Zebra Mussel, Dreissena polymorpha: A Resource for Invasive Species Research.</title>
        <authorList>
            <person name="McCartney M.A."/>
            <person name="Auch B."/>
            <person name="Kono T."/>
            <person name="Mallez S."/>
            <person name="Zhang Y."/>
            <person name="Obille A."/>
            <person name="Becker A."/>
            <person name="Abrahante J.E."/>
            <person name="Garbe J."/>
            <person name="Badalamenti J.P."/>
            <person name="Herman A."/>
            <person name="Mangelson H."/>
            <person name="Liachko I."/>
            <person name="Sullivan S."/>
            <person name="Sone E.D."/>
            <person name="Koren S."/>
            <person name="Silverstein K.A.T."/>
            <person name="Beckman K.B."/>
            <person name="Gohl D.M."/>
        </authorList>
    </citation>
    <scope>NUCLEOTIDE SEQUENCE</scope>
    <source>
        <strain evidence="3">Duluth1</strain>
        <tissue evidence="3">Whole animal</tissue>
    </source>
</reference>
<dbReference type="SUPFAM" id="SSF47473">
    <property type="entry name" value="EF-hand"/>
    <property type="match status" value="1"/>
</dbReference>
<dbReference type="Pfam" id="PF13499">
    <property type="entry name" value="EF-hand_7"/>
    <property type="match status" value="1"/>
</dbReference>